<name>A0A2R8BS90_9RHOB</name>
<reference evidence="2" key="1">
    <citation type="submission" date="2018-03" db="EMBL/GenBank/DDBJ databases">
        <authorList>
            <person name="Rodrigo-Torres L."/>
            <person name="Arahal R. D."/>
            <person name="Lucena T."/>
        </authorList>
    </citation>
    <scope>NUCLEOTIDE SEQUENCE [LARGE SCALE GENOMIC DNA]</scope>
    <source>
        <strain evidence="2">CECT 8504</strain>
    </source>
</reference>
<gene>
    <name evidence="1" type="ORF">PAA8504_00812</name>
</gene>
<evidence type="ECO:0000313" key="1">
    <source>
        <dbReference type="EMBL" id="SPJ23009.1"/>
    </source>
</evidence>
<keyword evidence="2" id="KW-1185">Reference proteome</keyword>
<organism evidence="1 2">
    <name type="scientific">Palleronia abyssalis</name>
    <dbReference type="NCBI Taxonomy" id="1501240"/>
    <lineage>
        <taxon>Bacteria</taxon>
        <taxon>Pseudomonadati</taxon>
        <taxon>Pseudomonadota</taxon>
        <taxon>Alphaproteobacteria</taxon>
        <taxon>Rhodobacterales</taxon>
        <taxon>Roseobacteraceae</taxon>
        <taxon>Palleronia</taxon>
    </lineage>
</organism>
<dbReference type="EMBL" id="ONZF01000002">
    <property type="protein sequence ID" value="SPJ23009.1"/>
    <property type="molecule type" value="Genomic_DNA"/>
</dbReference>
<protein>
    <recommendedName>
        <fullName evidence="3">DUF4399 domain-containing protein</fullName>
    </recommendedName>
</protein>
<dbReference type="AlphaFoldDB" id="A0A2R8BS90"/>
<dbReference type="Proteomes" id="UP000244912">
    <property type="component" value="Unassembled WGS sequence"/>
</dbReference>
<proteinExistence type="predicted"/>
<accession>A0A2R8BS90</accession>
<evidence type="ECO:0000313" key="2">
    <source>
        <dbReference type="Proteomes" id="UP000244912"/>
    </source>
</evidence>
<sequence length="146" mass="15117">MLLIGLFFGTGIGVVVAAGNDLSLTGHDHSDPTHHGGTDHAAMHVETVEAPDGLGLSVEATPDPVGGYNLHLDAPNFTFAPGSASGPHVPGEGHAHVYMDGVKLGRFYGPWIHVPSDGEVSVTLNANDHRAYTRGGKPLAAALRLD</sequence>
<evidence type="ECO:0008006" key="3">
    <source>
        <dbReference type="Google" id="ProtNLM"/>
    </source>
</evidence>